<evidence type="ECO:0000256" key="2">
    <source>
        <dbReference type="ARBA" id="ARBA00006175"/>
    </source>
</evidence>
<evidence type="ECO:0000256" key="4">
    <source>
        <dbReference type="ARBA" id="ARBA00022475"/>
    </source>
</evidence>
<comment type="subcellular location">
    <subcellularLocation>
        <location evidence="1">Cell membrane</location>
        <topology evidence="1">Multi-pass membrane protein</topology>
    </subcellularLocation>
</comment>
<dbReference type="InterPro" id="IPR023271">
    <property type="entry name" value="Aquaporin-like"/>
</dbReference>
<evidence type="ECO:0000256" key="12">
    <source>
        <dbReference type="SAM" id="Phobius"/>
    </source>
</evidence>
<feature type="transmembrane region" description="Helical" evidence="12">
    <location>
        <begin position="224"/>
        <end position="244"/>
    </location>
</feature>
<comment type="catalytic activity">
    <reaction evidence="9">
        <text>H2O(in) = H2O(out)</text>
        <dbReference type="Rhea" id="RHEA:29667"/>
        <dbReference type="ChEBI" id="CHEBI:15377"/>
    </reaction>
</comment>
<accession>A0AA38VTV7</accession>
<dbReference type="PANTHER" id="PTHR19139">
    <property type="entry name" value="AQUAPORIN TRANSPORTER"/>
    <property type="match status" value="1"/>
</dbReference>
<dbReference type="PANTHER" id="PTHR19139:SF199">
    <property type="entry name" value="MIP17260P"/>
    <property type="match status" value="1"/>
</dbReference>
<dbReference type="InterPro" id="IPR034294">
    <property type="entry name" value="Aquaporin_transptr"/>
</dbReference>
<keyword evidence="6" id="KW-0677">Repeat</keyword>
<comment type="caution">
    <text evidence="13">The sequence shown here is derived from an EMBL/GenBank/DDBJ whole genome shotgun (WGS) entry which is preliminary data.</text>
</comment>
<keyword evidence="14" id="KW-1185">Reference proteome</keyword>
<evidence type="ECO:0000313" key="13">
    <source>
        <dbReference type="EMBL" id="KAJ9150841.1"/>
    </source>
</evidence>
<dbReference type="Pfam" id="PF00230">
    <property type="entry name" value="MIP"/>
    <property type="match status" value="1"/>
</dbReference>
<reference evidence="13" key="1">
    <citation type="submission" date="2022-07" db="EMBL/GenBank/DDBJ databases">
        <title>Fungi with potential for degradation of polypropylene.</title>
        <authorList>
            <person name="Gostincar C."/>
        </authorList>
    </citation>
    <scope>NUCLEOTIDE SEQUENCE</scope>
    <source>
        <strain evidence="13">EXF-13308</strain>
    </source>
</reference>
<evidence type="ECO:0000256" key="7">
    <source>
        <dbReference type="ARBA" id="ARBA00022989"/>
    </source>
</evidence>
<keyword evidence="3 10" id="KW-0813">Transport</keyword>
<dbReference type="GO" id="GO:0015250">
    <property type="term" value="F:water channel activity"/>
    <property type="evidence" value="ECO:0007669"/>
    <property type="project" value="TreeGrafter"/>
</dbReference>
<feature type="transmembrane region" description="Helical" evidence="12">
    <location>
        <begin position="21"/>
        <end position="46"/>
    </location>
</feature>
<dbReference type="GO" id="GO:0005886">
    <property type="term" value="C:plasma membrane"/>
    <property type="evidence" value="ECO:0007669"/>
    <property type="project" value="UniProtKB-SubCell"/>
</dbReference>
<keyword evidence="8 12" id="KW-0472">Membrane</keyword>
<evidence type="ECO:0000256" key="10">
    <source>
        <dbReference type="RuleBase" id="RU000477"/>
    </source>
</evidence>
<evidence type="ECO:0000256" key="9">
    <source>
        <dbReference type="ARBA" id="ARBA00034651"/>
    </source>
</evidence>
<evidence type="ECO:0000313" key="14">
    <source>
        <dbReference type="Proteomes" id="UP001174694"/>
    </source>
</evidence>
<dbReference type="FunFam" id="1.20.1080.10:FF:000014">
    <property type="entry name" value="Aquaporin 1"/>
    <property type="match status" value="1"/>
</dbReference>
<feature type="transmembrane region" description="Helical" evidence="12">
    <location>
        <begin position="153"/>
        <end position="172"/>
    </location>
</feature>
<feature type="transmembrane region" description="Helical" evidence="12">
    <location>
        <begin position="179"/>
        <end position="199"/>
    </location>
</feature>
<feature type="transmembrane region" description="Helical" evidence="12">
    <location>
        <begin position="66"/>
        <end position="87"/>
    </location>
</feature>
<dbReference type="AlphaFoldDB" id="A0AA38VTV7"/>
<dbReference type="InterPro" id="IPR022357">
    <property type="entry name" value="MIP_CS"/>
</dbReference>
<dbReference type="PROSITE" id="PS00221">
    <property type="entry name" value="MIP"/>
    <property type="match status" value="1"/>
</dbReference>
<protein>
    <recommendedName>
        <fullName evidence="15">Aquaporin</fullName>
    </recommendedName>
</protein>
<dbReference type="Proteomes" id="UP001174694">
    <property type="component" value="Unassembled WGS sequence"/>
</dbReference>
<keyword evidence="5 10" id="KW-0812">Transmembrane</keyword>
<sequence>MDRFRDQGHAATRRLPLAIKNHIVATISEFVGTFLFLLFAFGATNVVNSAPAWEQPIDTNANAAKLLYISLAFGLSLAVNVWAFFRIGGGQFNPAVTFAMLVTGSASIFRTAIVIVAQLLGAVCAAALVSSLFPGPLAVSTVLVPGMSIARGLFLEMFLTAELVFVIFMTAGEKNRATFVAPVCIGLALFIAELMGVYYTGGSLNPARSFGPCVATRSFPGYHWIYWLGPILGALLASGFYGFIKILEFGTASPDVDKVPGEGVSTLQPGAAAPAPPIKHDQFSEDTPTRPGQIANPDAAPTHSVTGVPATPFNTGPVIEAQRAARGPHV</sequence>
<feature type="region of interest" description="Disordered" evidence="11">
    <location>
        <begin position="260"/>
        <end position="315"/>
    </location>
</feature>
<evidence type="ECO:0000256" key="1">
    <source>
        <dbReference type="ARBA" id="ARBA00004651"/>
    </source>
</evidence>
<evidence type="ECO:0000256" key="5">
    <source>
        <dbReference type="ARBA" id="ARBA00022692"/>
    </source>
</evidence>
<gene>
    <name evidence="13" type="ORF">NKR23_g3354</name>
</gene>
<feature type="transmembrane region" description="Helical" evidence="12">
    <location>
        <begin position="108"/>
        <end position="133"/>
    </location>
</feature>
<name>A0AA38VTV7_9PEZI</name>
<dbReference type="NCBIfam" id="TIGR00861">
    <property type="entry name" value="MIP"/>
    <property type="match status" value="1"/>
</dbReference>
<evidence type="ECO:0000256" key="6">
    <source>
        <dbReference type="ARBA" id="ARBA00022737"/>
    </source>
</evidence>
<dbReference type="InterPro" id="IPR000425">
    <property type="entry name" value="MIP"/>
</dbReference>
<dbReference type="PRINTS" id="PR00783">
    <property type="entry name" value="MINTRINSICP"/>
</dbReference>
<keyword evidence="4" id="KW-1003">Cell membrane</keyword>
<evidence type="ECO:0000256" key="3">
    <source>
        <dbReference type="ARBA" id="ARBA00022448"/>
    </source>
</evidence>
<comment type="similarity">
    <text evidence="2 10">Belongs to the MIP/aquaporin (TC 1.A.8) family.</text>
</comment>
<dbReference type="Gene3D" id="1.20.1080.10">
    <property type="entry name" value="Glycerol uptake facilitator protein"/>
    <property type="match status" value="1"/>
</dbReference>
<evidence type="ECO:0000256" key="11">
    <source>
        <dbReference type="SAM" id="MobiDB-lite"/>
    </source>
</evidence>
<dbReference type="SUPFAM" id="SSF81338">
    <property type="entry name" value="Aquaporin-like"/>
    <property type="match status" value="1"/>
</dbReference>
<dbReference type="EMBL" id="JANBVO010000007">
    <property type="protein sequence ID" value="KAJ9150841.1"/>
    <property type="molecule type" value="Genomic_DNA"/>
</dbReference>
<evidence type="ECO:0000256" key="8">
    <source>
        <dbReference type="ARBA" id="ARBA00023136"/>
    </source>
</evidence>
<keyword evidence="7 12" id="KW-1133">Transmembrane helix</keyword>
<organism evidence="13 14">
    <name type="scientific">Pleurostoma richardsiae</name>
    <dbReference type="NCBI Taxonomy" id="41990"/>
    <lineage>
        <taxon>Eukaryota</taxon>
        <taxon>Fungi</taxon>
        <taxon>Dikarya</taxon>
        <taxon>Ascomycota</taxon>
        <taxon>Pezizomycotina</taxon>
        <taxon>Sordariomycetes</taxon>
        <taxon>Sordariomycetidae</taxon>
        <taxon>Calosphaeriales</taxon>
        <taxon>Pleurostomataceae</taxon>
        <taxon>Pleurostoma</taxon>
    </lineage>
</organism>
<evidence type="ECO:0008006" key="15">
    <source>
        <dbReference type="Google" id="ProtNLM"/>
    </source>
</evidence>
<proteinExistence type="inferred from homology"/>